<keyword evidence="1" id="KW-0812">Transmembrane</keyword>
<proteinExistence type="predicted"/>
<organism evidence="2 3">
    <name type="scientific">Pristionchus mayeri</name>
    <dbReference type="NCBI Taxonomy" id="1317129"/>
    <lineage>
        <taxon>Eukaryota</taxon>
        <taxon>Metazoa</taxon>
        <taxon>Ecdysozoa</taxon>
        <taxon>Nematoda</taxon>
        <taxon>Chromadorea</taxon>
        <taxon>Rhabditida</taxon>
        <taxon>Rhabditina</taxon>
        <taxon>Diplogasteromorpha</taxon>
        <taxon>Diplogasteroidea</taxon>
        <taxon>Neodiplogasteridae</taxon>
        <taxon>Pristionchus</taxon>
    </lineage>
</organism>
<dbReference type="AlphaFoldDB" id="A0AAN5C7Q4"/>
<feature type="non-terminal residue" evidence="2">
    <location>
        <position position="71"/>
    </location>
</feature>
<feature type="non-terminal residue" evidence="2">
    <location>
        <position position="1"/>
    </location>
</feature>
<evidence type="ECO:0000313" key="2">
    <source>
        <dbReference type="EMBL" id="GMR40593.1"/>
    </source>
</evidence>
<evidence type="ECO:0000256" key="1">
    <source>
        <dbReference type="SAM" id="Phobius"/>
    </source>
</evidence>
<dbReference type="Proteomes" id="UP001328107">
    <property type="component" value="Unassembled WGS sequence"/>
</dbReference>
<feature type="transmembrane region" description="Helical" evidence="1">
    <location>
        <begin position="5"/>
        <end position="22"/>
    </location>
</feature>
<sequence>SGSAILFVAIPAVLMLAIRWHFFEVGEVVSSAAYLLPGVTAIGTTITNLVFRRDYRSQLKSLVRLNFSALH</sequence>
<accession>A0AAN5C7Q4</accession>
<name>A0AAN5C7Q4_9BILA</name>
<keyword evidence="1" id="KW-0472">Membrane</keyword>
<feature type="transmembrane region" description="Helical" evidence="1">
    <location>
        <begin position="28"/>
        <end position="51"/>
    </location>
</feature>
<reference evidence="3" key="1">
    <citation type="submission" date="2022-10" db="EMBL/GenBank/DDBJ databases">
        <title>Genome assembly of Pristionchus species.</title>
        <authorList>
            <person name="Yoshida K."/>
            <person name="Sommer R.J."/>
        </authorList>
    </citation>
    <scope>NUCLEOTIDE SEQUENCE [LARGE SCALE GENOMIC DNA]</scope>
    <source>
        <strain evidence="3">RS5460</strain>
    </source>
</reference>
<dbReference type="EMBL" id="BTRK01000003">
    <property type="protein sequence ID" value="GMR40593.1"/>
    <property type="molecule type" value="Genomic_DNA"/>
</dbReference>
<gene>
    <name evidence="2" type="ORF">PMAYCL1PPCAC_10788</name>
</gene>
<comment type="caution">
    <text evidence="2">The sequence shown here is derived from an EMBL/GenBank/DDBJ whole genome shotgun (WGS) entry which is preliminary data.</text>
</comment>
<evidence type="ECO:0000313" key="3">
    <source>
        <dbReference type="Proteomes" id="UP001328107"/>
    </source>
</evidence>
<protein>
    <submittedName>
        <fullName evidence="2">Uncharacterized protein</fullName>
    </submittedName>
</protein>
<keyword evidence="3" id="KW-1185">Reference proteome</keyword>
<keyword evidence="1" id="KW-1133">Transmembrane helix</keyword>